<dbReference type="SUPFAM" id="SSF55961">
    <property type="entry name" value="Bet v1-like"/>
    <property type="match status" value="1"/>
</dbReference>
<accession>A0A1G7JZN0</accession>
<keyword evidence="2" id="KW-1185">Reference proteome</keyword>
<reference evidence="1 2" key="1">
    <citation type="submission" date="2016-10" db="EMBL/GenBank/DDBJ databases">
        <authorList>
            <person name="de Groot N.N."/>
        </authorList>
    </citation>
    <scope>NUCLEOTIDE SEQUENCE [LARGE SCALE GENOMIC DNA]</scope>
    <source>
        <strain evidence="1 2">DSM 16195</strain>
    </source>
</reference>
<sequence>MNTLTVNTVIINLPRKEVYKFATNMENFKLWFPEVIEIKSDNSLEHGIVGKRYMETVKIPLRGESKISLDVVKAEENIVFITEGNFSPLLPRMIMKFSEESSNTTTLTWSMQSRNTNLIFKSLFLPIFKKIIITRAKVGILNLKRILEN</sequence>
<gene>
    <name evidence="1" type="ORF">SAMN05421855_1402</name>
</gene>
<dbReference type="Gene3D" id="3.30.530.20">
    <property type="match status" value="1"/>
</dbReference>
<dbReference type="AlphaFoldDB" id="A0A1G7JZN0"/>
<dbReference type="Proteomes" id="UP000199321">
    <property type="component" value="Unassembled WGS sequence"/>
</dbReference>
<dbReference type="STRING" id="227084.SAMN05421855_1402"/>
<dbReference type="OrthoDB" id="4624384at2"/>
<organism evidence="1 2">
    <name type="scientific">Ulvibacter litoralis</name>
    <dbReference type="NCBI Taxonomy" id="227084"/>
    <lineage>
        <taxon>Bacteria</taxon>
        <taxon>Pseudomonadati</taxon>
        <taxon>Bacteroidota</taxon>
        <taxon>Flavobacteriia</taxon>
        <taxon>Flavobacteriales</taxon>
        <taxon>Flavobacteriaceae</taxon>
        <taxon>Ulvibacter</taxon>
    </lineage>
</organism>
<evidence type="ECO:0008006" key="3">
    <source>
        <dbReference type="Google" id="ProtNLM"/>
    </source>
</evidence>
<evidence type="ECO:0000313" key="1">
    <source>
        <dbReference type="EMBL" id="SDF30446.1"/>
    </source>
</evidence>
<dbReference type="EMBL" id="FNBA01000040">
    <property type="protein sequence ID" value="SDF30446.1"/>
    <property type="molecule type" value="Genomic_DNA"/>
</dbReference>
<protein>
    <recommendedName>
        <fullName evidence="3">Polyketide cyclase / dehydrase and lipid transport</fullName>
    </recommendedName>
</protein>
<name>A0A1G7JZN0_9FLAO</name>
<evidence type="ECO:0000313" key="2">
    <source>
        <dbReference type="Proteomes" id="UP000199321"/>
    </source>
</evidence>
<dbReference type="RefSeq" id="WP_093145576.1">
    <property type="nucleotide sequence ID" value="NZ_BMWO01000043.1"/>
</dbReference>
<proteinExistence type="predicted"/>
<dbReference type="InterPro" id="IPR023393">
    <property type="entry name" value="START-like_dom_sf"/>
</dbReference>